<keyword evidence="1" id="KW-0812">Transmembrane</keyword>
<keyword evidence="3" id="KW-1185">Reference proteome</keyword>
<dbReference type="RefSeq" id="WP_084119120.1">
    <property type="nucleotide sequence ID" value="NZ_LT838813.1"/>
</dbReference>
<feature type="transmembrane region" description="Helical" evidence="1">
    <location>
        <begin position="141"/>
        <end position="157"/>
    </location>
</feature>
<dbReference type="STRING" id="758820.SAMN00777080_0841"/>
<evidence type="ECO:0000313" key="3">
    <source>
        <dbReference type="Proteomes" id="UP000192333"/>
    </source>
</evidence>
<sequence length="280" mass="32328">MKKIKYFLLAINLLSLDVVLGACAGMYFFSDLLDVKSPFLTYVLLGLAVWGIYTFDHLLDAKFTGRTAISKRHRFHQQYFKSIIIIWLLLILFGVCLLMFFPQIQFIVLPGSVLALMMIFWMGLIRWIGERASWLKEISTAVFYVAGIVLVPVLLAPKEYLNHFFYLFFGAYSVLACINLLILSFLDREGDRIDGYGSVLVIISKRQLSNLVWILGIFLSGFLIILLFWIPSFYKIHCSLLLIMVLFHLLQFSSSHQNNKDVIRQKLEASFILPLILLFF</sequence>
<feature type="transmembrane region" description="Helical" evidence="1">
    <location>
        <begin position="39"/>
        <end position="59"/>
    </location>
</feature>
<dbReference type="EMBL" id="LT838813">
    <property type="protein sequence ID" value="SMD42294.1"/>
    <property type="molecule type" value="Genomic_DNA"/>
</dbReference>
<reference evidence="3" key="1">
    <citation type="submission" date="2017-04" db="EMBL/GenBank/DDBJ databases">
        <authorList>
            <person name="Varghese N."/>
            <person name="Submissions S."/>
        </authorList>
    </citation>
    <scope>NUCLEOTIDE SEQUENCE [LARGE SCALE GENOMIC DNA]</scope>
    <source>
        <strain evidence="3">DSM 16537</strain>
    </source>
</reference>
<feature type="transmembrane region" description="Helical" evidence="1">
    <location>
        <begin position="207"/>
        <end position="228"/>
    </location>
</feature>
<dbReference type="Proteomes" id="UP000192333">
    <property type="component" value="Chromosome I"/>
</dbReference>
<evidence type="ECO:0000313" key="2">
    <source>
        <dbReference type="EMBL" id="SMD42294.1"/>
    </source>
</evidence>
<dbReference type="AlphaFoldDB" id="A0A1W2H0I7"/>
<name>A0A1W2H0I7_9BACT</name>
<feature type="transmembrane region" description="Helical" evidence="1">
    <location>
        <begin position="107"/>
        <end position="129"/>
    </location>
</feature>
<evidence type="ECO:0000256" key="1">
    <source>
        <dbReference type="SAM" id="Phobius"/>
    </source>
</evidence>
<dbReference type="OrthoDB" id="976812at2"/>
<keyword evidence="2" id="KW-0808">Transferase</keyword>
<keyword evidence="1" id="KW-1133">Transmembrane helix</keyword>
<feature type="transmembrane region" description="Helical" evidence="1">
    <location>
        <begin position="163"/>
        <end position="186"/>
    </location>
</feature>
<protein>
    <submittedName>
        <fullName evidence="2">UbiA prenyltransferase family protein</fullName>
    </submittedName>
</protein>
<gene>
    <name evidence="2" type="ORF">SAMN00777080_0841</name>
</gene>
<feature type="transmembrane region" description="Helical" evidence="1">
    <location>
        <begin position="79"/>
        <end position="101"/>
    </location>
</feature>
<accession>A0A1W2H0I7</accession>
<dbReference type="GO" id="GO:0016740">
    <property type="term" value="F:transferase activity"/>
    <property type="evidence" value="ECO:0007669"/>
    <property type="project" value="UniProtKB-KW"/>
</dbReference>
<feature type="transmembrane region" description="Helical" evidence="1">
    <location>
        <begin position="7"/>
        <end position="27"/>
    </location>
</feature>
<proteinExistence type="predicted"/>
<keyword evidence="1" id="KW-0472">Membrane</keyword>
<organism evidence="2 3">
    <name type="scientific">Aquiflexum balticum DSM 16537</name>
    <dbReference type="NCBI Taxonomy" id="758820"/>
    <lineage>
        <taxon>Bacteria</taxon>
        <taxon>Pseudomonadati</taxon>
        <taxon>Bacteroidota</taxon>
        <taxon>Cytophagia</taxon>
        <taxon>Cytophagales</taxon>
        <taxon>Cyclobacteriaceae</taxon>
        <taxon>Aquiflexum</taxon>
    </lineage>
</organism>